<dbReference type="Pfam" id="PF20416">
    <property type="entry name" value="UTP20"/>
    <property type="match status" value="1"/>
</dbReference>
<dbReference type="InterPro" id="IPR011430">
    <property type="entry name" value="UTP20_N"/>
</dbReference>
<dbReference type="InterPro" id="IPR016024">
    <property type="entry name" value="ARM-type_fold"/>
</dbReference>
<dbReference type="GO" id="GO:0032040">
    <property type="term" value="C:small-subunit processome"/>
    <property type="evidence" value="ECO:0007669"/>
    <property type="project" value="TreeGrafter"/>
</dbReference>
<evidence type="ECO:0000313" key="6">
    <source>
        <dbReference type="Proteomes" id="UP000242875"/>
    </source>
</evidence>
<feature type="compositionally biased region" description="Basic residues" evidence="1">
    <location>
        <begin position="2674"/>
        <end position="2690"/>
    </location>
</feature>
<feature type="region of interest" description="Disordered" evidence="1">
    <location>
        <begin position="2664"/>
        <end position="2690"/>
    </location>
</feature>
<dbReference type="OrthoDB" id="360653at2759"/>
<dbReference type="InterPro" id="IPR052575">
    <property type="entry name" value="SSU_processome_comp_20"/>
</dbReference>
<dbReference type="Pfam" id="PF07539">
    <property type="entry name" value="UTP20_N"/>
    <property type="match status" value="1"/>
</dbReference>
<accession>A0A261Y7G3</accession>
<dbReference type="PANTHER" id="PTHR17695">
    <property type="entry name" value="SMALL SUBUNIT PROCESSOME COMPONENT 20 HOMOLOG"/>
    <property type="match status" value="1"/>
</dbReference>
<evidence type="ECO:0000259" key="4">
    <source>
        <dbReference type="Pfam" id="PF23099"/>
    </source>
</evidence>
<keyword evidence="6" id="KW-1185">Reference proteome</keyword>
<dbReference type="InterPro" id="IPR011989">
    <property type="entry name" value="ARM-like"/>
</dbReference>
<gene>
    <name evidence="5" type="ORF">BZG36_00549</name>
</gene>
<dbReference type="PANTHER" id="PTHR17695:SF11">
    <property type="entry name" value="SMALL SUBUNIT PROCESSOME COMPONENT 20 HOMOLOG"/>
    <property type="match status" value="1"/>
</dbReference>
<protein>
    <submittedName>
        <fullName evidence="5">Uncharacterized protein</fullName>
    </submittedName>
</protein>
<evidence type="ECO:0000259" key="3">
    <source>
        <dbReference type="Pfam" id="PF20416"/>
    </source>
</evidence>
<evidence type="ECO:0000259" key="2">
    <source>
        <dbReference type="Pfam" id="PF07539"/>
    </source>
</evidence>
<evidence type="ECO:0000256" key="1">
    <source>
        <dbReference type="SAM" id="MobiDB-lite"/>
    </source>
</evidence>
<dbReference type="Gene3D" id="1.25.10.10">
    <property type="entry name" value="Leucine-rich Repeat Variant"/>
    <property type="match status" value="2"/>
</dbReference>
<dbReference type="InterPro" id="IPR046523">
    <property type="entry name" value="UTP20_dom"/>
</dbReference>
<feature type="domain" description="U3 small nucleolar RNA-associated protein 20 C-terminal" evidence="4">
    <location>
        <begin position="2439"/>
        <end position="2685"/>
    </location>
</feature>
<name>A0A261Y7G3_9FUNG</name>
<feature type="domain" description="U3 small nucleolar RNA-associated protein 20 N-terminal" evidence="2">
    <location>
        <begin position="938"/>
        <end position="1554"/>
    </location>
</feature>
<dbReference type="Pfam" id="PF23099">
    <property type="entry name" value="UTP20_C"/>
    <property type="match status" value="1"/>
</dbReference>
<feature type="domain" description="U3 small nucleolar RNA-associated protein 20" evidence="3">
    <location>
        <begin position="1794"/>
        <end position="2012"/>
    </location>
</feature>
<evidence type="ECO:0000313" key="5">
    <source>
        <dbReference type="EMBL" id="OZJ06555.1"/>
    </source>
</evidence>
<dbReference type="EMBL" id="MVBO01000003">
    <property type="protein sequence ID" value="OZJ06555.1"/>
    <property type="molecule type" value="Genomic_DNA"/>
</dbReference>
<dbReference type="GO" id="GO:0030686">
    <property type="term" value="C:90S preribosome"/>
    <property type="evidence" value="ECO:0007669"/>
    <property type="project" value="TreeGrafter"/>
</dbReference>
<dbReference type="SUPFAM" id="SSF48371">
    <property type="entry name" value="ARM repeat"/>
    <property type="match status" value="3"/>
</dbReference>
<feature type="compositionally biased region" description="Acidic residues" evidence="1">
    <location>
        <begin position="2526"/>
        <end position="2537"/>
    </location>
</feature>
<feature type="region of interest" description="Disordered" evidence="1">
    <location>
        <begin position="2524"/>
        <end position="2545"/>
    </location>
</feature>
<sequence>MASQLNTTGGDNRFRYQSFKSRLDKLQLNTVYKPKRYEEEPEETGSYFKNAIGTWKELNLTTPFSRLLRQVESLSQSLPQLLYHKDQIVAHLIGAIKVEDGLALQPVLDLTAQLARDLGEDIFPYYPQIVEAVIPWSRARDTETVEWVFNCLAALFKHLLKSLIPDLIPTFRLLLPLLRGSGSQSAHIRLFAAESFAFLLRKSRGASLHKIITYMIETNRQEQDPNVSEGVVMIFFESTKQVNHQLHSRCIPILKSIICALKSISTTTTSKDTEQLVETIQLLLVQHSDAEHFTPIWTLLLEELDKSIAEFDYVAPEHQSTAVTHLRQLLQMVWVCGTARKGTRVTSWPAVTSRLARLAEKFLPSDISVPVDQEVLSRLRSSILRNVASVLMFCPLEVRFKEGKILLDLVFAGLDVNTLSSFISTLSKAPWSAFQATMLPYITTNLESHRQLIVLLLADLIQNEHLQFAPGSISSLITQDGLWVLGKANKETTLQLTAALTEKRDWMAEADALNGSSLTNANAKGQISYISATLAILHRISIDTNIAIKAVHTLLESLFEELALHSGDDIERQRRPFASGRRTFPLETLFGIALGTYVVMQRRMNAKTASLKDLHDVVLAMLQKYTSNESLLRGTYEYLLELKANAASELFSETALTTIYDVLQRNLSKTHSNIRLYSLQILQLYERQRVPSTNEPTDIIDMCQEAEEIEPSMQRSREKIVQIKRIVRALSLDVVPKYYAEAPIRLALGFLTINLQPLWSEAIAIIKGAAAHWQHIVWAILFAELKRFEDDSGLIEDYISDQVLSAFFARMEKSKAGPIERVGRLALQDSVVQNVKIRESEARVRFTDDIHASYLTLLIKSMNPMQERMDYWNYHSLLLTALKELHGLAESQSEHLVPCFLDFLHHDYYRLEDADQGDDPKLNEQSVTEAGLEKNGKIIRNQLSLWLALFARFRSPQRMHKSDELYDIYLRFLTVGDSKLQLQALDCILAWRAPELTPYAEKIRNLLDDVKFRDELATLALNEEESDIDPQHRHVMMQIVVRILYGRMISRKGKRSAKAGMGARRTAVLSALAACSQEELGSFINLMLEPFERILEAVQSASEGMGIVLIPDIANITELLPPWRKQMGFLNILEDVLKQLGGHLGLSLPKLLVVALSIAKGAQHEGVNAVEVDTTDREESAGTSIGKHSKEARQLALRRLIQAMNLPLQGFDFKAYMPAVFDILINDRIPNFAPENTQSPSALLDLFLTWSSRIDYATFLVNFNDNVLTQVITILSEPKLKNTVLGVVLTILENLLSLCVAGEPRSTELQQAVLKPHVSLILENLQVSLSKASDDKKFGKESFSVRQIAIVSQIADFVQDGKLAQRIINLLLPSLRRNPRIVPEKTKGDILKIVYNFLPIVPQLDAASPDFERYYSSIAILFSELNTRECRQQLVNLMHLFARLDNSLESIWELVDDLNAFSAKRLDMPDFDRRLDAFTKIYQDRYGEFNARQWLPILFNFLFFIQDTEELSIRNSATLGLCRFIDCCQNREQAFQNQLVHVIYPGIKKGMKHPVELVRMEYIAVLAHAVKHCDDINQFSDMRVLLADGDEEASFFNNVYHMQIHRRIRALRRLGEQVDKGGFLSSTLVHIFLPIIAHFLFEGDTTADHNLINEAISTMGIIAKQLPWNAYYTVLRQYLRMIPKKPEMEKLLVRVVMSLLNAFHFDLSSVHMSQEEVDAVSLQNERVQLSLYQEWEEDAAPAPVEAEDKMEQDEAEDIEMDADMPDVKDLQGRRIHNIVITKLLPELNRYLNSRDEASVLLRIPVSLGMVKLLKALPENSMRTNLPSVLTTVCQVLKSRQQEARDVTRETLLKIVAFLGPDYFSFVLKEMRSALLRGYQLHVLGFTLNSLLIDMLPRLEVGDLDYCLNDIVDVLINDIFGETGVEKETEEIKGKTKEAKSMRSYESFEFLAKVVDFGHMMTFLMPLRELMSETESTKVTNKIDELLRRLAIGLNGNPQFETKAMMIFAHSLVSQKADFATPKDLKIKEKSLLETNYTVQLKRNFKEPADYLKANIHRFVEFGLSILLSALRRRKFDAKNQQDLELLDPFVNVVGNILYSKHSKVTILSCRVLAVLCTFPLPSVKTGIAAIIQETFVLIKGAGGTSSELAQACFRLLTAAIRHCPWANIKEHQLSLLINLIKPDLEQPDRQGITFALLRAIISRQFLAPEVYDIMDDIGDIMITSQDKQVRELCRTVMLSFLLDYPQGKKRLAKRMQFLVQNLEYVHESGRQSAMEMMHVVMAKFGALLNDYVDMFFLALTMRLVNDDSSQCREMAGALIKSLIKKMDESQANKTFTLVEAWAKSDQVLLQRAALQTEGLWIEVFDNRFPRGEVVMDHVGRTLEASAKCMDQLQDEGWQLGYYALTTLLKLARAQPAMMHTHGNKVWLTVKRHLVHPHVWVKLASARAIGLLFSSIDPVTRRVDGNVSELSLWHLETLRGIVLDCIAQLRSEYLSEDLAMQVCKNLVFLGKWFYHLPKDLDVYQAREEEEEEEEDEGESNASDSKHQDRQRSLFWLLRRLSYVARGAEIKHTGTLLRQTVFRTFAAMTHILQSNLVPYLLPIMTPLFRTIKLQDQPPELVQLAEETLQLIRNTLPNPQLYNNLYAQLQSQLVEKRSARRQARAIERVNDPQQAAQKRHAKHVKQYKRQRVQ</sequence>
<reference evidence="5 6" key="1">
    <citation type="journal article" date="2017" name="Mycologia">
        <title>Bifiguratus adelaidae, gen. et sp. nov., a new member of Mucoromycotina in endophytic and soil-dwelling habitats.</title>
        <authorList>
            <person name="Torres-Cruz T.J."/>
            <person name="Billingsley Tobias T.L."/>
            <person name="Almatruk M."/>
            <person name="Hesse C."/>
            <person name="Kuske C.R."/>
            <person name="Desiro A."/>
            <person name="Benucci G.M."/>
            <person name="Bonito G."/>
            <person name="Stajich J.E."/>
            <person name="Dunlap C."/>
            <person name="Arnold A.E."/>
            <person name="Porras-Alfaro A."/>
        </authorList>
    </citation>
    <scope>NUCLEOTIDE SEQUENCE [LARGE SCALE GENOMIC DNA]</scope>
    <source>
        <strain evidence="5 6">AZ0501</strain>
    </source>
</reference>
<dbReference type="Proteomes" id="UP000242875">
    <property type="component" value="Unassembled WGS sequence"/>
</dbReference>
<proteinExistence type="predicted"/>
<dbReference type="InterPro" id="IPR057525">
    <property type="entry name" value="UTP20_C"/>
</dbReference>
<organism evidence="5 6">
    <name type="scientific">Bifiguratus adelaidae</name>
    <dbReference type="NCBI Taxonomy" id="1938954"/>
    <lineage>
        <taxon>Eukaryota</taxon>
        <taxon>Fungi</taxon>
        <taxon>Fungi incertae sedis</taxon>
        <taxon>Mucoromycota</taxon>
        <taxon>Mucoromycotina</taxon>
        <taxon>Endogonomycetes</taxon>
        <taxon>Endogonales</taxon>
        <taxon>Endogonales incertae sedis</taxon>
        <taxon>Bifiguratus</taxon>
    </lineage>
</organism>
<comment type="caution">
    <text evidence="5">The sequence shown here is derived from an EMBL/GenBank/DDBJ whole genome shotgun (WGS) entry which is preliminary data.</text>
</comment>